<protein>
    <submittedName>
        <fullName evidence="1">Uncharacterized protein</fullName>
    </submittedName>
</protein>
<sequence>MKHSLKNAEDLRWLIGHTGGFRSGYVTDVQMSKRRLFDEGSGREVPAGTTVSVSIRYEIRDMVRTAKLTMTGVTDFSIFEQDGADCSTLGTIQAEYSAGKLRFWFDPQGELYVVCDEASLDEIATPFVTADQAAEFARWTFQGRADEGPTVEWLLHKLDRAGLPCAWRETARTVAIHPAVRWEGDLIPADESTAGGEHMVHVMGYSPLEGQGFGLMLRVMGIQDRRLSQILEVLANQITQQFVGDCLVGTTIIPGHEWEGWLIREHHTRNSR</sequence>
<dbReference type="STRING" id="1742973.COMA2_20268"/>
<evidence type="ECO:0000313" key="1">
    <source>
        <dbReference type="EMBL" id="CUS35439.1"/>
    </source>
</evidence>
<evidence type="ECO:0000313" key="2">
    <source>
        <dbReference type="Proteomes" id="UP000198736"/>
    </source>
</evidence>
<gene>
    <name evidence="1" type="ORF">COMA2_20268</name>
</gene>
<dbReference type="RefSeq" id="WP_090896885.1">
    <property type="nucleotide sequence ID" value="NZ_CZPZ01000012.1"/>
</dbReference>
<keyword evidence="2" id="KW-1185">Reference proteome</keyword>
<dbReference type="EMBL" id="CZPZ01000012">
    <property type="protein sequence ID" value="CUS35439.1"/>
    <property type="molecule type" value="Genomic_DNA"/>
</dbReference>
<accession>A0A0S4LDZ5</accession>
<reference evidence="2" key="1">
    <citation type="submission" date="2015-10" db="EMBL/GenBank/DDBJ databases">
        <authorList>
            <person name="Luecker S."/>
            <person name="Luecker S."/>
        </authorList>
    </citation>
    <scope>NUCLEOTIDE SEQUENCE [LARGE SCALE GENOMIC DNA]</scope>
</reference>
<organism evidence="1 2">
    <name type="scientific">Candidatus Nitrospira nitrificans</name>
    <dbReference type="NCBI Taxonomy" id="1742973"/>
    <lineage>
        <taxon>Bacteria</taxon>
        <taxon>Pseudomonadati</taxon>
        <taxon>Nitrospirota</taxon>
        <taxon>Nitrospiria</taxon>
        <taxon>Nitrospirales</taxon>
        <taxon>Nitrospiraceae</taxon>
        <taxon>Nitrospira</taxon>
    </lineage>
</organism>
<dbReference type="AlphaFoldDB" id="A0A0S4LDZ5"/>
<dbReference type="OrthoDB" id="9780692at2"/>
<name>A0A0S4LDZ5_9BACT</name>
<dbReference type="Proteomes" id="UP000198736">
    <property type="component" value="Unassembled WGS sequence"/>
</dbReference>
<proteinExistence type="predicted"/>